<evidence type="ECO:0000313" key="4">
    <source>
        <dbReference type="Proteomes" id="UP000807469"/>
    </source>
</evidence>
<keyword evidence="1" id="KW-1133">Transmembrane helix</keyword>
<gene>
    <name evidence="3" type="ORF">BDN70DRAFT_882378</name>
</gene>
<accession>A0A9P5YXH3</accession>
<feature type="transmembrane region" description="Helical" evidence="1">
    <location>
        <begin position="87"/>
        <end position="109"/>
    </location>
</feature>
<comment type="caution">
    <text evidence="3">The sequence shown here is derived from an EMBL/GenBank/DDBJ whole genome shotgun (WGS) entry which is preliminary data.</text>
</comment>
<dbReference type="EMBL" id="MU155293">
    <property type="protein sequence ID" value="KAF9476475.1"/>
    <property type="molecule type" value="Genomic_DNA"/>
</dbReference>
<dbReference type="OrthoDB" id="3349377at2759"/>
<dbReference type="Pfam" id="PF20151">
    <property type="entry name" value="DUF6533"/>
    <property type="match status" value="1"/>
</dbReference>
<reference evidence="3" key="1">
    <citation type="submission" date="2020-11" db="EMBL/GenBank/DDBJ databases">
        <authorList>
            <consortium name="DOE Joint Genome Institute"/>
            <person name="Ahrendt S."/>
            <person name="Riley R."/>
            <person name="Andreopoulos W."/>
            <person name="Labutti K."/>
            <person name="Pangilinan J."/>
            <person name="Ruiz-Duenas F.J."/>
            <person name="Barrasa J.M."/>
            <person name="Sanchez-Garcia M."/>
            <person name="Camarero S."/>
            <person name="Miyauchi S."/>
            <person name="Serrano A."/>
            <person name="Linde D."/>
            <person name="Babiker R."/>
            <person name="Drula E."/>
            <person name="Ayuso-Fernandez I."/>
            <person name="Pacheco R."/>
            <person name="Padilla G."/>
            <person name="Ferreira P."/>
            <person name="Barriuso J."/>
            <person name="Kellner H."/>
            <person name="Castanera R."/>
            <person name="Alfaro M."/>
            <person name="Ramirez L."/>
            <person name="Pisabarro A.G."/>
            <person name="Kuo A."/>
            <person name="Tritt A."/>
            <person name="Lipzen A."/>
            <person name="He G."/>
            <person name="Yan M."/>
            <person name="Ng V."/>
            <person name="Cullen D."/>
            <person name="Martin F."/>
            <person name="Rosso M.-N."/>
            <person name="Henrissat B."/>
            <person name="Hibbett D."/>
            <person name="Martinez A.T."/>
            <person name="Grigoriev I.V."/>
        </authorList>
    </citation>
    <scope>NUCLEOTIDE SEQUENCE</scope>
    <source>
        <strain evidence="3">CIRM-BRFM 674</strain>
    </source>
</reference>
<keyword evidence="1" id="KW-0812">Transmembrane</keyword>
<sequence length="170" mass="19222">MSETTMDEIVNPVIQMVTNYTYVSAIAALAYDIMLHCDDEIKYIWKSAWSAPKGLYLAARYYPAIYLSVIASDIIRLNTSTKLCQEFWWYYGFGGLILIVPTVNIILSIRVSALYGHKRSLIAILSVIFASKKSLQATSIKASKYVCPTITLSGSCRRTHNHSLHNHPRR</sequence>
<feature type="domain" description="DUF6533" evidence="2">
    <location>
        <begin position="20"/>
        <end position="63"/>
    </location>
</feature>
<dbReference type="InterPro" id="IPR045340">
    <property type="entry name" value="DUF6533"/>
</dbReference>
<evidence type="ECO:0000313" key="3">
    <source>
        <dbReference type="EMBL" id="KAF9476475.1"/>
    </source>
</evidence>
<evidence type="ECO:0000259" key="2">
    <source>
        <dbReference type="Pfam" id="PF20151"/>
    </source>
</evidence>
<dbReference type="Proteomes" id="UP000807469">
    <property type="component" value="Unassembled WGS sequence"/>
</dbReference>
<dbReference type="AlphaFoldDB" id="A0A9P5YXH3"/>
<protein>
    <recommendedName>
        <fullName evidence="2">DUF6533 domain-containing protein</fullName>
    </recommendedName>
</protein>
<feature type="transmembrane region" description="Helical" evidence="1">
    <location>
        <begin position="12"/>
        <end position="34"/>
    </location>
</feature>
<organism evidence="3 4">
    <name type="scientific">Pholiota conissans</name>
    <dbReference type="NCBI Taxonomy" id="109636"/>
    <lineage>
        <taxon>Eukaryota</taxon>
        <taxon>Fungi</taxon>
        <taxon>Dikarya</taxon>
        <taxon>Basidiomycota</taxon>
        <taxon>Agaricomycotina</taxon>
        <taxon>Agaricomycetes</taxon>
        <taxon>Agaricomycetidae</taxon>
        <taxon>Agaricales</taxon>
        <taxon>Agaricineae</taxon>
        <taxon>Strophariaceae</taxon>
        <taxon>Pholiota</taxon>
    </lineage>
</organism>
<evidence type="ECO:0000256" key="1">
    <source>
        <dbReference type="SAM" id="Phobius"/>
    </source>
</evidence>
<name>A0A9P5YXH3_9AGAR</name>
<keyword evidence="1" id="KW-0472">Membrane</keyword>
<keyword evidence="4" id="KW-1185">Reference proteome</keyword>
<proteinExistence type="predicted"/>